<accession>A0A8J3TGQ8</accession>
<dbReference type="InterPro" id="IPR036465">
    <property type="entry name" value="vWFA_dom_sf"/>
</dbReference>
<evidence type="ECO:0000259" key="2">
    <source>
        <dbReference type="PROSITE" id="PS50234"/>
    </source>
</evidence>
<dbReference type="Gene3D" id="3.40.50.410">
    <property type="entry name" value="von Willebrand factor, type A domain"/>
    <property type="match status" value="1"/>
</dbReference>
<dbReference type="Pfam" id="PF00092">
    <property type="entry name" value="VWA"/>
    <property type="match status" value="1"/>
</dbReference>
<evidence type="ECO:0000313" key="4">
    <source>
        <dbReference type="Proteomes" id="UP000599074"/>
    </source>
</evidence>
<dbReference type="AlphaFoldDB" id="A0A8J3TGQ8"/>
<feature type="domain" description="VWFA" evidence="2">
    <location>
        <begin position="384"/>
        <end position="576"/>
    </location>
</feature>
<name>A0A8J3TGQ8_9ACTN</name>
<dbReference type="SMART" id="SM00327">
    <property type="entry name" value="VWA"/>
    <property type="match status" value="1"/>
</dbReference>
<dbReference type="EMBL" id="BOON01000049">
    <property type="protein sequence ID" value="GII25276.1"/>
    <property type="molecule type" value="Genomic_DNA"/>
</dbReference>
<keyword evidence="1" id="KW-1133">Transmembrane helix</keyword>
<reference evidence="3" key="1">
    <citation type="submission" date="2021-01" db="EMBL/GenBank/DDBJ databases">
        <title>Whole genome shotgun sequence of Planosporangium mesophilum NBRC 109066.</title>
        <authorList>
            <person name="Komaki H."/>
            <person name="Tamura T."/>
        </authorList>
    </citation>
    <scope>NUCLEOTIDE SEQUENCE</scope>
    <source>
        <strain evidence="3">NBRC 109066</strain>
    </source>
</reference>
<comment type="caution">
    <text evidence="3">The sequence shown here is derived from an EMBL/GenBank/DDBJ whole genome shotgun (WGS) entry which is preliminary data.</text>
</comment>
<keyword evidence="4" id="KW-1185">Reference proteome</keyword>
<keyword evidence="1" id="KW-0812">Transmembrane</keyword>
<evidence type="ECO:0000313" key="3">
    <source>
        <dbReference type="EMBL" id="GII25276.1"/>
    </source>
</evidence>
<dbReference type="Pfam" id="PF13531">
    <property type="entry name" value="SBP_bac_11"/>
    <property type="match status" value="1"/>
</dbReference>
<dbReference type="Proteomes" id="UP000599074">
    <property type="component" value="Unassembled WGS sequence"/>
</dbReference>
<dbReference type="InterPro" id="IPR002035">
    <property type="entry name" value="VWF_A"/>
</dbReference>
<organism evidence="3 4">
    <name type="scientific">Planosporangium mesophilum</name>
    <dbReference type="NCBI Taxonomy" id="689768"/>
    <lineage>
        <taxon>Bacteria</taxon>
        <taxon>Bacillati</taxon>
        <taxon>Actinomycetota</taxon>
        <taxon>Actinomycetes</taxon>
        <taxon>Micromonosporales</taxon>
        <taxon>Micromonosporaceae</taxon>
        <taxon>Planosporangium</taxon>
    </lineage>
</organism>
<proteinExistence type="predicted"/>
<gene>
    <name evidence="3" type="ORF">Pme01_48730</name>
</gene>
<feature type="transmembrane region" description="Helical" evidence="1">
    <location>
        <begin position="21"/>
        <end position="43"/>
    </location>
</feature>
<evidence type="ECO:0000256" key="1">
    <source>
        <dbReference type="SAM" id="Phobius"/>
    </source>
</evidence>
<keyword evidence="1" id="KW-0472">Membrane</keyword>
<dbReference type="SUPFAM" id="SSF53300">
    <property type="entry name" value="vWA-like"/>
    <property type="match status" value="1"/>
</dbReference>
<dbReference type="PROSITE" id="PS50234">
    <property type="entry name" value="VWFA"/>
    <property type="match status" value="1"/>
</dbReference>
<protein>
    <recommendedName>
        <fullName evidence="2">VWFA domain-containing protein</fullName>
    </recommendedName>
</protein>
<sequence length="584" mass="60728">MGGRHARAHSRPRREGRSAPGALSIVAAAVAVLVVLTGSWGAYRALTNQLCGQKINLSLSAAPEIAPAVRETMAKAEGELRSGDKCVSVEVISADPADVAAAIANHHGSSLGGLGQASVRTKVPDVWIPDSSMWLQRLRSGGQDWVPDDAQSVARSPVVLAMPESAATALGWPNKKLTWTDLFPRLISDIRVRSGVVEPTRDAAGLSGLLALVSAGEAVGGSAGRQTTVGALRAFAIGRSALREDLLARFPRSTDVTSAARSLTAAPLTEQAVISYNSKQPPVPLAALYVDPAPVPLDYPFAVMPGTSVDKGTAAGAVLALLAGDAYRNRLAAVGLRGDDGGVGAGFAAPRGAPSLTAPTATPPDPGRIETLLSTWTTVTSPGRMLAVIDVSSSMTQPVPSAGGATRQQVTIEAALRGLALFDDTWSAGLWIFSTQLDGANDYRQLVPIAPLSEQRQQLLAALGEVKSKRDGGNGLYDTTLAAYKAVQAGWDPSRVNSVVIMTDGMNDDQSGLSLDQLVEELRRVADPARPVQVIAVGIGNDVVEGDLKRITDTTGGGTFTTSDPSKVGDLFLKAIALRTGVRR</sequence>